<reference evidence="2 3" key="1">
    <citation type="journal article" date="2017" name="Front. Microbiol.">
        <title>Labilibaculum manganireducens gen. nov., sp. nov. and Labilibaculum filiforme sp. nov., Novel Bacteroidetes Isolated from Subsurface Sediments of the Baltic Sea.</title>
        <authorList>
            <person name="Vandieken V."/>
            <person name="Marshall I.P."/>
            <person name="Niemann H."/>
            <person name="Engelen B."/>
            <person name="Cypionka H."/>
        </authorList>
    </citation>
    <scope>NUCLEOTIDE SEQUENCE [LARGE SCALE GENOMIC DNA]</scope>
    <source>
        <strain evidence="2 3">59.10-2M</strain>
    </source>
</reference>
<protein>
    <submittedName>
        <fullName evidence="2">DNA-binding protein</fullName>
    </submittedName>
</protein>
<evidence type="ECO:0000313" key="2">
    <source>
        <dbReference type="EMBL" id="PKQ62157.1"/>
    </source>
</evidence>
<comment type="caution">
    <text evidence="2">The sequence shown here is derived from an EMBL/GenBank/DDBJ whole genome shotgun (WGS) entry which is preliminary data.</text>
</comment>
<dbReference type="SUPFAM" id="SSF46955">
    <property type="entry name" value="Putative DNA-binding domain"/>
    <property type="match status" value="1"/>
</dbReference>
<dbReference type="PANTHER" id="PTHR34585">
    <property type="match status" value="1"/>
</dbReference>
<dbReference type="EMBL" id="MVDE01000037">
    <property type="protein sequence ID" value="PKQ62157.1"/>
    <property type="molecule type" value="Genomic_DNA"/>
</dbReference>
<sequence length="98" mass="11368">MPTEIVTTDDLREFKIELLDELKKILKEHHGQPSKKWLKTCEVRELLGISPGTLQNMRTNGTLPYAKVGGVMFYDYENIKKMLDKNQVKSRFPSESLK</sequence>
<keyword evidence="3" id="KW-1185">Reference proteome</keyword>
<dbReference type="GO" id="GO:0003677">
    <property type="term" value="F:DNA binding"/>
    <property type="evidence" value="ECO:0007669"/>
    <property type="project" value="UniProtKB-KW"/>
</dbReference>
<evidence type="ECO:0000259" key="1">
    <source>
        <dbReference type="Pfam" id="PF12728"/>
    </source>
</evidence>
<evidence type="ECO:0000313" key="3">
    <source>
        <dbReference type="Proteomes" id="UP000233618"/>
    </source>
</evidence>
<organism evidence="2 3">
    <name type="scientific">Labilibaculum manganireducens</name>
    <dbReference type="NCBI Taxonomy" id="1940525"/>
    <lineage>
        <taxon>Bacteria</taxon>
        <taxon>Pseudomonadati</taxon>
        <taxon>Bacteroidota</taxon>
        <taxon>Bacteroidia</taxon>
        <taxon>Marinilabiliales</taxon>
        <taxon>Marinifilaceae</taxon>
        <taxon>Labilibaculum</taxon>
    </lineage>
</organism>
<accession>A0A2N3HVT7</accession>
<dbReference type="InterPro" id="IPR041657">
    <property type="entry name" value="HTH_17"/>
</dbReference>
<keyword evidence="2" id="KW-0238">DNA-binding</keyword>
<dbReference type="AlphaFoldDB" id="A0A2N3HVT7"/>
<gene>
    <name evidence="2" type="ORF">BZG01_17715</name>
</gene>
<dbReference type="InterPro" id="IPR009061">
    <property type="entry name" value="DNA-bd_dom_put_sf"/>
</dbReference>
<dbReference type="Proteomes" id="UP000233618">
    <property type="component" value="Unassembled WGS sequence"/>
</dbReference>
<dbReference type="PANTHER" id="PTHR34585:SF22">
    <property type="entry name" value="HELIX-TURN-HELIX DOMAIN-CONTAINING PROTEIN"/>
    <property type="match status" value="1"/>
</dbReference>
<feature type="domain" description="Helix-turn-helix" evidence="1">
    <location>
        <begin position="37"/>
        <end position="86"/>
    </location>
</feature>
<proteinExistence type="predicted"/>
<dbReference type="RefSeq" id="WP_101311191.1">
    <property type="nucleotide sequence ID" value="NZ_MVDE01000037.1"/>
</dbReference>
<dbReference type="Pfam" id="PF12728">
    <property type="entry name" value="HTH_17"/>
    <property type="match status" value="1"/>
</dbReference>
<name>A0A2N3HVT7_9BACT</name>